<dbReference type="AlphaFoldDB" id="A0A1X7VM21"/>
<evidence type="ECO:0000313" key="1">
    <source>
        <dbReference type="EnsemblMetazoa" id="Aqu2.1.40880_001"/>
    </source>
</evidence>
<sequence length="106" mass="11944">MILLTYKQVQDALSEAYMSWKANSPAAFTIKGTKIPVEYSSSGGKAEFSIPGKEYAMNKEDVSELHCWWEEDLTKGEGAFIALPNDPKVMAAIRKEDEFWFTISVE</sequence>
<proteinExistence type="predicted"/>
<dbReference type="EnsemblMetazoa" id="Aqu2.1.40880_001">
    <property type="protein sequence ID" value="Aqu2.1.40880_001"/>
    <property type="gene ID" value="Aqu2.1.40880"/>
</dbReference>
<organism evidence="1">
    <name type="scientific">Amphimedon queenslandica</name>
    <name type="common">Sponge</name>
    <dbReference type="NCBI Taxonomy" id="400682"/>
    <lineage>
        <taxon>Eukaryota</taxon>
        <taxon>Metazoa</taxon>
        <taxon>Porifera</taxon>
        <taxon>Demospongiae</taxon>
        <taxon>Heteroscleromorpha</taxon>
        <taxon>Haplosclerida</taxon>
        <taxon>Niphatidae</taxon>
        <taxon>Amphimedon</taxon>
    </lineage>
</organism>
<accession>A0A1X7VM21</accession>
<reference evidence="1" key="1">
    <citation type="submission" date="2017-05" db="UniProtKB">
        <authorList>
            <consortium name="EnsemblMetazoa"/>
        </authorList>
    </citation>
    <scope>IDENTIFICATION</scope>
</reference>
<dbReference type="InParanoid" id="A0A1X7VM21"/>
<name>A0A1X7VM21_AMPQE</name>
<protein>
    <submittedName>
        <fullName evidence="1">Uncharacterized protein</fullName>
    </submittedName>
</protein>